<protein>
    <submittedName>
        <fullName evidence="1">Uncharacterized protein</fullName>
    </submittedName>
</protein>
<dbReference type="Proteomes" id="UP000078460">
    <property type="component" value="Unassembled WGS sequence"/>
</dbReference>
<evidence type="ECO:0000313" key="2">
    <source>
        <dbReference type="Proteomes" id="UP000078460"/>
    </source>
</evidence>
<dbReference type="RefSeq" id="WP_062125877.1">
    <property type="nucleotide sequence ID" value="NZ_CP017578.1"/>
</dbReference>
<keyword evidence="2" id="KW-1185">Reference proteome</keyword>
<proteinExistence type="predicted"/>
<dbReference type="EMBL" id="LQCK02000045">
    <property type="protein sequence ID" value="KZB94111.1"/>
    <property type="molecule type" value="Genomic_DNA"/>
</dbReference>
<dbReference type="STRING" id="621456.BJP26_00470"/>
<evidence type="ECO:0000313" key="1">
    <source>
        <dbReference type="EMBL" id="KZB94111.1"/>
    </source>
</evidence>
<accession>A0A175Y0L0</accession>
<sequence>MHDADGIVCAETTAPVPPAVVSGSMFDEVTGLVAGVERIDAWLAFAKPGDRFVYASRSSLPRTSAGAARMRELGKRGLVLLVQDRSSLDRTRFNYTAVRTAAPTPLQRPERARLAVTRPVVAHDEAAMIDALLPVLERFASKGRPCPTDKQLAERAGIAADAVQPTLDAMVATHLIRIQGVRGPTNRRILILSTGAITGLAA</sequence>
<organism evidence="1 2">
    <name type="scientific">Sphingomonas melonis TY</name>
    <dbReference type="NCBI Taxonomy" id="621456"/>
    <lineage>
        <taxon>Bacteria</taxon>
        <taxon>Pseudomonadati</taxon>
        <taxon>Pseudomonadota</taxon>
        <taxon>Alphaproteobacteria</taxon>
        <taxon>Sphingomonadales</taxon>
        <taxon>Sphingomonadaceae</taxon>
        <taxon>Sphingomonas</taxon>
    </lineage>
</organism>
<name>A0A175Y0L0_9SPHN</name>
<comment type="caution">
    <text evidence="1">The sequence shown here is derived from an EMBL/GenBank/DDBJ whole genome shotgun (WGS) entry which is preliminary data.</text>
</comment>
<dbReference type="KEGG" id="smy:BJP26_00470"/>
<dbReference type="AlphaFoldDB" id="A0A175Y0L0"/>
<reference evidence="1" key="1">
    <citation type="submission" date="2016-03" db="EMBL/GenBank/DDBJ databases">
        <title>Sphingomonas melonis TY, whole genome shotgun sequencing.</title>
        <authorList>
            <person name="Wang H."/>
            <person name="Zhu P."/>
        </authorList>
    </citation>
    <scope>NUCLEOTIDE SEQUENCE [LARGE SCALE GENOMIC DNA]</scope>
    <source>
        <strain evidence="1">TY</strain>
    </source>
</reference>
<gene>
    <name evidence="1" type="ORF">AVM11_08910</name>
</gene>